<feature type="chain" id="PRO_5043454760" evidence="3">
    <location>
        <begin position="27"/>
        <end position="1001"/>
    </location>
</feature>
<dbReference type="CDD" id="cd03143">
    <property type="entry name" value="A4_beta-galactosidase_middle_domain"/>
    <property type="match status" value="1"/>
</dbReference>
<gene>
    <name evidence="5" type="ORF">V2H45_05480</name>
</gene>
<dbReference type="AlphaFoldDB" id="A0AAW9PR39"/>
<dbReference type="Gene3D" id="3.20.20.80">
    <property type="entry name" value="Glycosidases"/>
    <property type="match status" value="1"/>
</dbReference>
<name>A0AAW9PR39_9CYAN</name>
<feature type="compositionally biased region" description="Polar residues" evidence="2">
    <location>
        <begin position="304"/>
        <end position="322"/>
    </location>
</feature>
<organism evidence="5 6">
    <name type="scientific">Tumidithrix elongata BACA0141</name>
    <dbReference type="NCBI Taxonomy" id="2716417"/>
    <lineage>
        <taxon>Bacteria</taxon>
        <taxon>Bacillati</taxon>
        <taxon>Cyanobacteriota</taxon>
        <taxon>Cyanophyceae</taxon>
        <taxon>Pseudanabaenales</taxon>
        <taxon>Pseudanabaenaceae</taxon>
        <taxon>Tumidithrix</taxon>
        <taxon>Tumidithrix elongata</taxon>
    </lineage>
</organism>
<keyword evidence="1 3" id="KW-0732">Signal</keyword>
<evidence type="ECO:0000256" key="2">
    <source>
        <dbReference type="SAM" id="MobiDB-lite"/>
    </source>
</evidence>
<dbReference type="InterPro" id="IPR017853">
    <property type="entry name" value="GH"/>
</dbReference>
<evidence type="ECO:0000256" key="1">
    <source>
        <dbReference type="ARBA" id="ARBA00022729"/>
    </source>
</evidence>
<feature type="compositionally biased region" description="Polar residues" evidence="2">
    <location>
        <begin position="349"/>
        <end position="365"/>
    </location>
</feature>
<accession>A0AAW9PR39</accession>
<dbReference type="PANTHER" id="PTHR43405">
    <property type="entry name" value="GLYCOSYL HYDROLASE DIGH"/>
    <property type="match status" value="1"/>
</dbReference>
<evidence type="ECO:0000259" key="4">
    <source>
        <dbReference type="Pfam" id="PF02638"/>
    </source>
</evidence>
<dbReference type="InterPro" id="IPR029062">
    <property type="entry name" value="Class_I_gatase-like"/>
</dbReference>
<dbReference type="SUPFAM" id="SSF51445">
    <property type="entry name" value="(Trans)glycosidases"/>
    <property type="match status" value="1"/>
</dbReference>
<proteinExistence type="predicted"/>
<dbReference type="Pfam" id="PF02638">
    <property type="entry name" value="GHL10"/>
    <property type="match status" value="1"/>
</dbReference>
<dbReference type="Proteomes" id="UP001333818">
    <property type="component" value="Unassembled WGS sequence"/>
</dbReference>
<keyword evidence="6" id="KW-1185">Reference proteome</keyword>
<dbReference type="EMBL" id="JAZBJZ010000014">
    <property type="protein sequence ID" value="MEE3716195.1"/>
    <property type="molecule type" value="Genomic_DNA"/>
</dbReference>
<feature type="region of interest" description="Disordered" evidence="2">
    <location>
        <begin position="304"/>
        <end position="385"/>
    </location>
</feature>
<feature type="compositionally biased region" description="Polar residues" evidence="2">
    <location>
        <begin position="39"/>
        <end position="52"/>
    </location>
</feature>
<feature type="compositionally biased region" description="Low complexity" evidence="2">
    <location>
        <begin position="324"/>
        <end position="341"/>
    </location>
</feature>
<dbReference type="InterPro" id="IPR052177">
    <property type="entry name" value="Divisome_Glycosyl_Hydrolase"/>
</dbReference>
<feature type="compositionally biased region" description="Low complexity" evidence="2">
    <location>
        <begin position="366"/>
        <end position="385"/>
    </location>
</feature>
<reference evidence="5" key="1">
    <citation type="submission" date="2024-01" db="EMBL/GenBank/DDBJ databases">
        <title>Bank of Algae and Cyanobacteria of the Azores (BACA) strain genomes.</title>
        <authorList>
            <person name="Luz R."/>
            <person name="Cordeiro R."/>
            <person name="Fonseca A."/>
            <person name="Goncalves V."/>
        </authorList>
    </citation>
    <scope>NUCLEOTIDE SEQUENCE</scope>
    <source>
        <strain evidence="5">BACA0141</strain>
    </source>
</reference>
<dbReference type="Gene3D" id="3.40.50.880">
    <property type="match status" value="1"/>
</dbReference>
<sequence>MRQLQIHQCLVLRALVLSALSYTLSASLRVSMHSVSAETQPATSTQVQPSRSQKFETQKTDLAQELPPSTDPLLNLPQPAANPQPPLPLQSRVITVIRMNSSEWEAIATTLTGVKYVTVALDALSETSLDKASVVLLPNAESLTAQQMQILKAWADRGGRLIITGAAGKNSEPEVQAQLRSLVGGYWDSKVETPANLVLRSSIEYDWARAVPEVSTTPLTNGGTLRITEGNSRTVAYWSANKAAILAKNNVIHLGWAWGTDKAHHAFDRNWLIVAAESNLQASNSQVSNPQTTSRRSSEVATVLTASDSQALRGTTQQSSFPDSILTKPIPSSSIPKPSLPFTYPPNSQPILKYPTSSLSPTQANPSQTPAIASTTTTTTTATQTTSLRKIPLLLPPRTPATYIPAPTPALPPISDQPIFTLEALTMHQELQELIGRVENAMTTANTAQGRSLGTASNQLTTINIAKQLLKDLPQLIADRQFVQARTLWQLSRQNLWKDYPSDLLVALPEVRAMWLDRGTIVASGSEERLARVFDRMAASGVNTVFLETVNAGYPIYPSRVAPQSNPLTRGWDPLASAIRLAHQRNMELHAWVWVFAVGNTRHNTLIGKPANYVGPVLEAYPQWANIEQNGSIFAPEGKTFLDPANPEVQDYLLRLYREIVTQYKVDGLQLDYIRYPRQDLGSADFGFSPVARSRFMQLTGVDPVNLSPNNRSLWWAWTEFRAQQVNQFVGRVSKEMRAIKPNLMISAAVFPWKFNERLSRMQQNWENWVSKGEIDMLMPMTYVGETSRFIRQEVKPTLTAVGQSPVLFLPGMLIRDLPDIELLDQLQAIRDLPASGYSLFAAEHLRPSFENILRHAHTNQDAQILPHRRPFAAAQARYTALKQEWQALLKYNLLWVKGENLANWQQEAESLDRALQTLNLQPTPANLKIATLSLDRMSANLPKWMQLENLEQPYRVTTWVNRLEAIAAIVRYGEAKMVAGRGDTIGGNPIVNMAENIRKD</sequence>
<feature type="region of interest" description="Disordered" evidence="2">
    <location>
        <begin position="66"/>
        <end position="87"/>
    </location>
</feature>
<feature type="domain" description="Glycosyl hydrolase-like 10" evidence="4">
    <location>
        <begin position="510"/>
        <end position="790"/>
    </location>
</feature>
<protein>
    <submittedName>
        <fullName evidence="5">Family 10 glycosylhydrolase</fullName>
    </submittedName>
</protein>
<evidence type="ECO:0000313" key="5">
    <source>
        <dbReference type="EMBL" id="MEE3716195.1"/>
    </source>
</evidence>
<evidence type="ECO:0000313" key="6">
    <source>
        <dbReference type="Proteomes" id="UP001333818"/>
    </source>
</evidence>
<feature type="signal peptide" evidence="3">
    <location>
        <begin position="1"/>
        <end position="26"/>
    </location>
</feature>
<comment type="caution">
    <text evidence="5">The sequence shown here is derived from an EMBL/GenBank/DDBJ whole genome shotgun (WGS) entry which is preliminary data.</text>
</comment>
<evidence type="ECO:0000256" key="3">
    <source>
        <dbReference type="SAM" id="SignalP"/>
    </source>
</evidence>
<dbReference type="RefSeq" id="WP_330482622.1">
    <property type="nucleotide sequence ID" value="NZ_JAZBJZ010000014.1"/>
</dbReference>
<dbReference type="PANTHER" id="PTHR43405:SF1">
    <property type="entry name" value="GLYCOSYL HYDROLASE DIGH"/>
    <property type="match status" value="1"/>
</dbReference>
<feature type="region of interest" description="Disordered" evidence="2">
    <location>
        <begin position="39"/>
        <end position="58"/>
    </location>
</feature>
<dbReference type="InterPro" id="IPR003790">
    <property type="entry name" value="GHL10"/>
</dbReference>